<dbReference type="InterPro" id="IPR012677">
    <property type="entry name" value="Nucleotide-bd_a/b_plait_sf"/>
</dbReference>
<evidence type="ECO:0000259" key="4">
    <source>
        <dbReference type="PROSITE" id="PS50102"/>
    </source>
</evidence>
<keyword evidence="6" id="KW-1185">Reference proteome</keyword>
<proteinExistence type="predicted"/>
<protein>
    <recommendedName>
        <fullName evidence="4">RRM domain-containing protein</fullName>
    </recommendedName>
</protein>
<dbReference type="Proteomes" id="UP000279236">
    <property type="component" value="Unassembled WGS sequence"/>
</dbReference>
<dbReference type="GO" id="GO:0003723">
    <property type="term" value="F:RNA binding"/>
    <property type="evidence" value="ECO:0007669"/>
    <property type="project" value="UniProtKB-UniRule"/>
</dbReference>
<feature type="compositionally biased region" description="Basic and acidic residues" evidence="3">
    <location>
        <begin position="123"/>
        <end position="137"/>
    </location>
</feature>
<dbReference type="FunFam" id="3.30.70.330:FF:000039">
    <property type="entry name" value="U1 small nuclear ribonucleoprotein A"/>
    <property type="match status" value="1"/>
</dbReference>
<evidence type="ECO:0000313" key="6">
    <source>
        <dbReference type="Proteomes" id="UP000279236"/>
    </source>
</evidence>
<name>A0A427XEL3_9TREE</name>
<dbReference type="CDD" id="cd12246">
    <property type="entry name" value="RRM1_U1A_like"/>
    <property type="match status" value="1"/>
</dbReference>
<organism evidence="5 6">
    <name type="scientific">Apiotrichum porosum</name>
    <dbReference type="NCBI Taxonomy" id="105984"/>
    <lineage>
        <taxon>Eukaryota</taxon>
        <taxon>Fungi</taxon>
        <taxon>Dikarya</taxon>
        <taxon>Basidiomycota</taxon>
        <taxon>Agaricomycotina</taxon>
        <taxon>Tremellomycetes</taxon>
        <taxon>Trichosporonales</taxon>
        <taxon>Trichosporonaceae</taxon>
        <taxon>Apiotrichum</taxon>
    </lineage>
</organism>
<dbReference type="GeneID" id="39588030"/>
<dbReference type="Gene3D" id="3.30.70.330">
    <property type="match status" value="2"/>
</dbReference>
<dbReference type="STRING" id="105984.A0A427XEL3"/>
<dbReference type="PANTHER" id="PTHR10501">
    <property type="entry name" value="U1 SMALL NUCLEAR RIBONUCLEOPROTEIN A/U2 SMALL NUCLEAR RIBONUCLEOPROTEIN B"/>
    <property type="match status" value="1"/>
</dbReference>
<dbReference type="AlphaFoldDB" id="A0A427XEL3"/>
<dbReference type="PROSITE" id="PS50102">
    <property type="entry name" value="RRM"/>
    <property type="match status" value="1"/>
</dbReference>
<evidence type="ECO:0000313" key="5">
    <source>
        <dbReference type="EMBL" id="RSH77187.1"/>
    </source>
</evidence>
<dbReference type="SUPFAM" id="SSF54928">
    <property type="entry name" value="RNA-binding domain, RBD"/>
    <property type="match status" value="1"/>
</dbReference>
<keyword evidence="1 2" id="KW-0694">RNA-binding</keyword>
<gene>
    <name evidence="5" type="ORF">EHS24_003487</name>
</gene>
<dbReference type="SMART" id="SM00360">
    <property type="entry name" value="RRM"/>
    <property type="match status" value="2"/>
</dbReference>
<accession>A0A427XEL3</accession>
<reference evidence="5 6" key="1">
    <citation type="submission" date="2018-11" db="EMBL/GenBank/DDBJ databases">
        <title>Genome sequence of Apiotrichum porosum DSM 27194.</title>
        <authorList>
            <person name="Aliyu H."/>
            <person name="Gorte O."/>
            <person name="Ochsenreither K."/>
        </authorList>
    </citation>
    <scope>NUCLEOTIDE SEQUENCE [LARGE SCALE GENOMIC DNA]</scope>
    <source>
        <strain evidence="5 6">DSM 27194</strain>
    </source>
</reference>
<feature type="domain" description="RRM" evidence="4">
    <location>
        <begin position="8"/>
        <end position="87"/>
    </location>
</feature>
<evidence type="ECO:0000256" key="3">
    <source>
        <dbReference type="SAM" id="MobiDB-lite"/>
    </source>
</evidence>
<dbReference type="Pfam" id="PF00076">
    <property type="entry name" value="RRM_1"/>
    <property type="match status" value="1"/>
</dbReference>
<dbReference type="OrthoDB" id="277802at2759"/>
<dbReference type="InterPro" id="IPR035979">
    <property type="entry name" value="RBD_domain_sf"/>
</dbReference>
<evidence type="ECO:0000256" key="1">
    <source>
        <dbReference type="ARBA" id="ARBA00022884"/>
    </source>
</evidence>
<dbReference type="EMBL" id="RSCE01000017">
    <property type="protein sequence ID" value="RSH77187.1"/>
    <property type="molecule type" value="Genomic_DNA"/>
</dbReference>
<comment type="caution">
    <text evidence="5">The sequence shown here is derived from an EMBL/GenBank/DDBJ whole genome shotgun (WGS) entry which is preliminary data.</text>
</comment>
<dbReference type="InterPro" id="IPR000504">
    <property type="entry name" value="RRM_dom"/>
</dbReference>
<dbReference type="RefSeq" id="XP_028472334.1">
    <property type="nucleotide sequence ID" value="XM_028619160.1"/>
</dbReference>
<feature type="compositionally biased region" description="Acidic residues" evidence="3">
    <location>
        <begin position="153"/>
        <end position="169"/>
    </location>
</feature>
<sequence>MAFATPSPTLFIGNLETKTKKPELRQQLYALFTPFGRVIDVVAKKHDGGRGQAFVVFEEQAAATAALRGLTGETFYSRKITIAYSKTASNATLARIDPTQSRDAKAVEAARLVVSRAQGEYEQLEKERDAAGGKRELDDGEEAGPATKRVKQEDDEDEMEIEMEDDDDGGSVNVICSNLPAECNEDIMGALFSQYPGFSRATLVPPTSVPSSHPKPNAGANTFRAVFASRAQAEAAIAPLNGYLMQPGWEMGVSIE</sequence>
<feature type="region of interest" description="Disordered" evidence="3">
    <location>
        <begin position="121"/>
        <end position="171"/>
    </location>
</feature>
<evidence type="ECO:0000256" key="2">
    <source>
        <dbReference type="PROSITE-ProRule" id="PRU00176"/>
    </source>
</evidence>